<gene>
    <name evidence="1" type="ORF">DILT_LOCUS18419</name>
</gene>
<evidence type="ECO:0000313" key="2">
    <source>
        <dbReference type="Proteomes" id="UP000281553"/>
    </source>
</evidence>
<protein>
    <submittedName>
        <fullName evidence="1">Uncharacterized protein</fullName>
    </submittedName>
</protein>
<sequence>MPALRTQKALKEADLKASGVPFKTRFEPNPAMVDPQELLYCRWLYTCHEILLAEESFISDEPSEDTDTDFFTVQGVALDVLAEHFV</sequence>
<evidence type="ECO:0000313" key="1">
    <source>
        <dbReference type="EMBL" id="VDN41022.1"/>
    </source>
</evidence>
<dbReference type="EMBL" id="UYRU01100193">
    <property type="protein sequence ID" value="VDN41022.1"/>
    <property type="molecule type" value="Genomic_DNA"/>
</dbReference>
<proteinExistence type="predicted"/>
<organism evidence="1 2">
    <name type="scientific">Dibothriocephalus latus</name>
    <name type="common">Fish tapeworm</name>
    <name type="synonym">Diphyllobothrium latum</name>
    <dbReference type="NCBI Taxonomy" id="60516"/>
    <lineage>
        <taxon>Eukaryota</taxon>
        <taxon>Metazoa</taxon>
        <taxon>Spiralia</taxon>
        <taxon>Lophotrochozoa</taxon>
        <taxon>Platyhelminthes</taxon>
        <taxon>Cestoda</taxon>
        <taxon>Eucestoda</taxon>
        <taxon>Diphyllobothriidea</taxon>
        <taxon>Diphyllobothriidae</taxon>
        <taxon>Dibothriocephalus</taxon>
    </lineage>
</organism>
<keyword evidence="2" id="KW-1185">Reference proteome</keyword>
<reference evidence="1 2" key="1">
    <citation type="submission" date="2018-11" db="EMBL/GenBank/DDBJ databases">
        <authorList>
            <consortium name="Pathogen Informatics"/>
        </authorList>
    </citation>
    <scope>NUCLEOTIDE SEQUENCE [LARGE SCALE GENOMIC DNA]</scope>
</reference>
<accession>A0A3P7RBC5</accession>
<dbReference type="AlphaFoldDB" id="A0A3P7RBC5"/>
<name>A0A3P7RBC5_DIBLA</name>
<dbReference type="Proteomes" id="UP000281553">
    <property type="component" value="Unassembled WGS sequence"/>
</dbReference>